<dbReference type="GO" id="GO:0006355">
    <property type="term" value="P:regulation of DNA-templated transcription"/>
    <property type="evidence" value="ECO:0000318"/>
    <property type="project" value="GO_Central"/>
</dbReference>
<accession>A0A1U7ZT00</accession>
<gene>
    <name evidence="6" type="primary">LOC104595949</name>
</gene>
<dbReference type="InterPro" id="IPR005202">
    <property type="entry name" value="TF_GRAS"/>
</dbReference>
<dbReference type="OMA" id="LVLCWHD"/>
<feature type="region of interest" description="Leucine repeat II (LRII)" evidence="3">
    <location>
        <begin position="341"/>
        <end position="373"/>
    </location>
</feature>
<keyword evidence="1" id="KW-0805">Transcription regulation</keyword>
<proteinExistence type="inferred from homology"/>
<evidence type="ECO:0000256" key="3">
    <source>
        <dbReference type="PROSITE-ProRule" id="PRU01191"/>
    </source>
</evidence>
<dbReference type="GO" id="GO:0043565">
    <property type="term" value="F:sequence-specific DNA binding"/>
    <property type="evidence" value="ECO:0000318"/>
    <property type="project" value="GO_Central"/>
</dbReference>
<evidence type="ECO:0000256" key="2">
    <source>
        <dbReference type="ARBA" id="ARBA00023163"/>
    </source>
</evidence>
<dbReference type="GO" id="GO:0003700">
    <property type="term" value="F:DNA-binding transcription factor activity"/>
    <property type="evidence" value="ECO:0000318"/>
    <property type="project" value="GO_Central"/>
</dbReference>
<dbReference type="GeneID" id="104595949"/>
<keyword evidence="2" id="KW-0804">Transcription</keyword>
<dbReference type="GO" id="GO:0005634">
    <property type="term" value="C:nucleus"/>
    <property type="evidence" value="ECO:0000318"/>
    <property type="project" value="GO_Central"/>
</dbReference>
<dbReference type="Pfam" id="PF03514">
    <property type="entry name" value="GRAS"/>
    <property type="match status" value="1"/>
</dbReference>
<name>A0A1U7ZT00_NELNU</name>
<dbReference type="Proteomes" id="UP000189703">
    <property type="component" value="Unplaced"/>
</dbReference>
<dbReference type="RefSeq" id="XP_010255200.1">
    <property type="nucleotide sequence ID" value="XM_010256898.1"/>
</dbReference>
<comment type="similarity">
    <text evidence="3">Belongs to the GRAS family.</text>
</comment>
<dbReference type="STRING" id="4432.A0A1U7ZT00"/>
<feature type="region of interest" description="Disordered" evidence="4">
    <location>
        <begin position="1"/>
        <end position="39"/>
    </location>
</feature>
<sequence>MKSPVNIPTNHHFLHQRSPSCNGSTAENNTFNQPAVSSTSCYEPTSVLDLRRSSSPVAAVPDSFNPVPAFSGVSSEEPSFQWDGHVLPLSSDDWDSMMWALEEKDNSAPLSKSLPQFGPHGPQSPNFSHLTAPDSFFGSSPHSVPAFNHPSAASWNHSPTYFNLSNNFHQIGSNGGEGIEFDCSQLDQLFQAAGCLESNESQSALTILARLNQRLQFPMGKPLQRAAFYFKEALLSLLTGSNRIDCSLSSSEIVYKIRAYKALWEISPVVQFANFTANQALFEAVDGAMFIHIIDFEIGLGGQWASFMQEIASNSRSRNVPPSSLRITAVVPEESFPEANLIKDNLCQFARELGIRFEIDFVIIRVFEVILFDSIKCLNGEMTAINLSPTIFRYLNTSSSIPEFLRVLSRMSPQIIVFVDADGCRDTATPSFRRNFIGALEFYTSVLESLDAGNTRGMDVVRKIEKYLLRPKMLAAVDAARYRMAPWEELFALSALRPVRLSEFTETQADCLVRRWQVRGFRVAKRESTMLLCWQGRELLATSAWRSGR</sequence>
<dbReference type="KEGG" id="nnu:104595949"/>
<organism evidence="5 6">
    <name type="scientific">Nelumbo nucifera</name>
    <name type="common">Sacred lotus</name>
    <dbReference type="NCBI Taxonomy" id="4432"/>
    <lineage>
        <taxon>Eukaryota</taxon>
        <taxon>Viridiplantae</taxon>
        <taxon>Streptophyta</taxon>
        <taxon>Embryophyta</taxon>
        <taxon>Tracheophyta</taxon>
        <taxon>Spermatophyta</taxon>
        <taxon>Magnoliopsida</taxon>
        <taxon>Proteales</taxon>
        <taxon>Nelumbonaceae</taxon>
        <taxon>Nelumbo</taxon>
    </lineage>
</organism>
<dbReference type="PROSITE" id="PS50985">
    <property type="entry name" value="GRAS"/>
    <property type="match status" value="1"/>
</dbReference>
<evidence type="ECO:0000313" key="6">
    <source>
        <dbReference type="RefSeq" id="XP_010255200.1"/>
    </source>
</evidence>
<evidence type="ECO:0000256" key="4">
    <source>
        <dbReference type="SAM" id="MobiDB-lite"/>
    </source>
</evidence>
<feature type="short sequence motif" description="VHIID" evidence="3">
    <location>
        <begin position="291"/>
        <end position="295"/>
    </location>
</feature>
<reference evidence="6" key="1">
    <citation type="submission" date="2025-08" db="UniProtKB">
        <authorList>
            <consortium name="RefSeq"/>
        </authorList>
    </citation>
    <scope>IDENTIFICATION</scope>
</reference>
<dbReference type="PANTHER" id="PTHR31636">
    <property type="entry name" value="OSJNBA0084A10.13 PROTEIN-RELATED"/>
    <property type="match status" value="1"/>
</dbReference>
<dbReference type="FunCoup" id="A0A1U7ZT00">
    <property type="interactions" value="371"/>
</dbReference>
<evidence type="ECO:0000313" key="5">
    <source>
        <dbReference type="Proteomes" id="UP000189703"/>
    </source>
</evidence>
<protein>
    <submittedName>
        <fullName evidence="6">Scarecrow-like protein 15</fullName>
    </submittedName>
</protein>
<keyword evidence="5" id="KW-1185">Reference proteome</keyword>
<evidence type="ECO:0000256" key="1">
    <source>
        <dbReference type="ARBA" id="ARBA00023015"/>
    </source>
</evidence>
<dbReference type="InParanoid" id="A0A1U7ZT00"/>
<dbReference type="eggNOG" id="ENOG502QVNG">
    <property type="taxonomic scope" value="Eukaryota"/>
</dbReference>
<dbReference type="OrthoDB" id="764992at2759"/>
<feature type="region of interest" description="SAW" evidence="3">
    <location>
        <begin position="478"/>
        <end position="546"/>
    </location>
</feature>
<comment type="caution">
    <text evidence="3">Lacks conserved residue(s) required for the propagation of feature annotation.</text>
</comment>
<feature type="compositionally biased region" description="Polar residues" evidence="4">
    <location>
        <begin position="17"/>
        <end position="39"/>
    </location>
</feature>
<dbReference type="AlphaFoldDB" id="A0A1U7ZT00"/>